<organism evidence="3 4">
    <name type="scientific">Halosegnis rubeus</name>
    <dbReference type="NCBI Taxonomy" id="2212850"/>
    <lineage>
        <taxon>Archaea</taxon>
        <taxon>Methanobacteriati</taxon>
        <taxon>Methanobacteriota</taxon>
        <taxon>Stenosarchaea group</taxon>
        <taxon>Halobacteria</taxon>
        <taxon>Halobacteriales</taxon>
        <taxon>Natronomonadaceae</taxon>
        <taxon>Halosegnis</taxon>
    </lineage>
</organism>
<dbReference type="Pfam" id="PF04289">
    <property type="entry name" value="DUF447_N"/>
    <property type="match status" value="1"/>
</dbReference>
<evidence type="ECO:0000313" key="3">
    <source>
        <dbReference type="EMBL" id="KAB7513427.1"/>
    </source>
</evidence>
<evidence type="ECO:0000313" key="4">
    <source>
        <dbReference type="Proteomes" id="UP000326865"/>
    </source>
</evidence>
<evidence type="ECO:0000259" key="2">
    <source>
        <dbReference type="Pfam" id="PF20766"/>
    </source>
</evidence>
<accession>A0A5N5U4P2</accession>
<name>A0A5N5U4P2_9EURY</name>
<feature type="domain" description="DUF447" evidence="1">
    <location>
        <begin position="13"/>
        <end position="121"/>
    </location>
</feature>
<dbReference type="EMBL" id="QKKZ01000004">
    <property type="protein sequence ID" value="KAB7513427.1"/>
    <property type="molecule type" value="Genomic_DNA"/>
</dbReference>
<dbReference type="Gene3D" id="2.30.110.10">
    <property type="entry name" value="Electron Transport, Fmn-binding Protein, Chain A"/>
    <property type="match status" value="1"/>
</dbReference>
<proteinExistence type="predicted"/>
<dbReference type="Proteomes" id="UP000326865">
    <property type="component" value="Unassembled WGS sequence"/>
</dbReference>
<dbReference type="InterPro" id="IPR012349">
    <property type="entry name" value="Split_barrel_FMN-bd"/>
</dbReference>
<dbReference type="SUPFAM" id="SSF50475">
    <property type="entry name" value="FMN-binding split barrel"/>
    <property type="match status" value="1"/>
</dbReference>
<sequence length="186" mass="20837">MTAWPVDWDGVAETVVTTRGPNGRWNVAALGVHAGDPATARTWGRTRTWRNFTERGRGYVQFTRDPVDFVEAACSVREEDEQILDSASAWAEVRVEQTAAGEEDATQWVDWALHVESSEVRERSVPTVSRAHAAVVEATVAASRLGVPGYDDETLRERIAFFESVVERAGGDRDREAWRRFETLTE</sequence>
<gene>
    <name evidence="3" type="ORF">DM867_10640</name>
</gene>
<comment type="caution">
    <text evidence="3">The sequence shown here is derived from an EMBL/GenBank/DDBJ whole genome shotgun (WGS) entry which is preliminary data.</text>
</comment>
<evidence type="ECO:0000259" key="1">
    <source>
        <dbReference type="Pfam" id="PF04289"/>
    </source>
</evidence>
<reference evidence="3 4" key="1">
    <citation type="submission" date="2019-10" db="EMBL/GenBank/DDBJ databases">
        <title>Unraveling microbial dark matter from salterns through culturing: the case of the genus Halosegnis.</title>
        <authorList>
            <person name="Duran-Viseras A."/>
            <person name="Andrei A.-S."/>
            <person name="Vera-Gargallo B."/>
            <person name="Ghai R."/>
            <person name="Sanchez-Porro C."/>
            <person name="Ventosa A."/>
        </authorList>
    </citation>
    <scope>NUCLEOTIDE SEQUENCE [LARGE SCALE GENOMIC DNA]</scope>
    <source>
        <strain evidence="3 4">F18-79</strain>
    </source>
</reference>
<protein>
    <submittedName>
        <fullName evidence="3">DUF447 family protein</fullName>
    </submittedName>
</protein>
<dbReference type="Pfam" id="PF20766">
    <property type="entry name" value="DUF447_C"/>
    <property type="match status" value="1"/>
</dbReference>
<dbReference type="InterPro" id="IPR049288">
    <property type="entry name" value="DUF447_C"/>
</dbReference>
<dbReference type="Gene3D" id="1.20.58.290">
    <property type="entry name" value="Hypothetical membrane protein ta0354_69_121"/>
    <property type="match status" value="1"/>
</dbReference>
<dbReference type="AlphaFoldDB" id="A0A5N5U4P2"/>
<dbReference type="InterPro" id="IPR007386">
    <property type="entry name" value="DUF447_N"/>
</dbReference>
<feature type="domain" description="DUF447" evidence="2">
    <location>
        <begin position="129"/>
        <end position="180"/>
    </location>
</feature>
<dbReference type="RefSeq" id="WP_152134229.1">
    <property type="nucleotide sequence ID" value="NZ_QKKZ01000004.1"/>
</dbReference>
<keyword evidence="4" id="KW-1185">Reference proteome</keyword>